<reference evidence="1" key="1">
    <citation type="submission" date="2021-12" db="EMBL/GenBank/DDBJ databases">
        <authorList>
            <person name="Martin H S."/>
        </authorList>
    </citation>
    <scope>NUCLEOTIDE SEQUENCE</scope>
</reference>
<evidence type="ECO:0008006" key="3">
    <source>
        <dbReference type="Google" id="ProtNLM"/>
    </source>
</evidence>
<dbReference type="PANTHER" id="PTHR15889:SF2">
    <property type="entry name" value="LARGE RIBOSOMAL SUBUNIT PROTEIN ML37"/>
    <property type="match status" value="1"/>
</dbReference>
<dbReference type="InterPro" id="IPR052482">
    <property type="entry name" value="mtLSU_mL37"/>
</dbReference>
<evidence type="ECO:0000313" key="1">
    <source>
        <dbReference type="EMBL" id="CAH0728307.1"/>
    </source>
</evidence>
<dbReference type="AlphaFoldDB" id="A0A8J9W7M8"/>
<dbReference type="OrthoDB" id="5835618at2759"/>
<feature type="non-terminal residue" evidence="1">
    <location>
        <position position="411"/>
    </location>
</feature>
<dbReference type="EMBL" id="OV170227">
    <property type="protein sequence ID" value="CAH0728307.1"/>
    <property type="molecule type" value="Genomic_DNA"/>
</dbReference>
<organism evidence="1 2">
    <name type="scientific">Brenthis ino</name>
    <name type="common">lesser marbled fritillary</name>
    <dbReference type="NCBI Taxonomy" id="405034"/>
    <lineage>
        <taxon>Eukaryota</taxon>
        <taxon>Metazoa</taxon>
        <taxon>Ecdysozoa</taxon>
        <taxon>Arthropoda</taxon>
        <taxon>Hexapoda</taxon>
        <taxon>Insecta</taxon>
        <taxon>Pterygota</taxon>
        <taxon>Neoptera</taxon>
        <taxon>Endopterygota</taxon>
        <taxon>Lepidoptera</taxon>
        <taxon>Glossata</taxon>
        <taxon>Ditrysia</taxon>
        <taxon>Papilionoidea</taxon>
        <taxon>Nymphalidae</taxon>
        <taxon>Heliconiinae</taxon>
        <taxon>Argynnini</taxon>
        <taxon>Brenthis</taxon>
    </lineage>
</organism>
<protein>
    <recommendedName>
        <fullName evidence="3">39S ribosomal protein L37, mitochondrial</fullName>
    </recommendedName>
</protein>
<keyword evidence="2" id="KW-1185">Reference proteome</keyword>
<sequence length="411" mass="47370">MKLSQVLFRQHIDFMFKRHWLVQGKRVPIDSGIEEYLKEKGIPVEDALEFVKEKPEVRERINIIGLYKQPLPLNESHPEYKEKPCLTLKNTNVLLEGISQAQVLTKTIIAEDKLPQRIEELADLPAPKAVHKGVKQAILSANVFDCEQKKLPKIKVSDRPAYNFPRVLGITDSRRNQILTNKLLQLVEKSNDIEVTQNKYVVDDINCQSVFDKEGELIQFQDVSNILIISNKPLKHELNESDIPFIEIPDLYPVKHTVTLEPEHFYSENSKYPIRPNISVKHPHTTWLHFNTTEVSNIFETPVTPSQILGRSLTHAFTVASSYAKQLYGEDVKDLPEPIHINCIQTDGQRFHFGVLELKTLNVDGTEGKKNIWYCKNDIKLYDSCRYLSAMPVLENYNPKVYGYINAFYNC</sequence>
<dbReference type="Proteomes" id="UP000838878">
    <property type="component" value="Chromosome 7"/>
</dbReference>
<gene>
    <name evidence="1" type="ORF">BINO364_LOCUS13541</name>
</gene>
<name>A0A8J9W7M8_9NEOP</name>
<proteinExistence type="predicted"/>
<evidence type="ECO:0000313" key="2">
    <source>
        <dbReference type="Proteomes" id="UP000838878"/>
    </source>
</evidence>
<dbReference type="GO" id="GO:0005739">
    <property type="term" value="C:mitochondrion"/>
    <property type="evidence" value="ECO:0007669"/>
    <property type="project" value="TreeGrafter"/>
</dbReference>
<accession>A0A8J9W7M8</accession>
<dbReference type="PANTHER" id="PTHR15889">
    <property type="entry name" value="MITOCHONDRIAL RIBOSOMAL PROTEIN L37"/>
    <property type="match status" value="1"/>
</dbReference>